<gene>
    <name evidence="1" type="ORF">CON73_30355</name>
</gene>
<protein>
    <recommendedName>
        <fullName evidence="3">YunG</fullName>
    </recommendedName>
</protein>
<evidence type="ECO:0000313" key="2">
    <source>
        <dbReference type="Proteomes" id="UP000225320"/>
    </source>
</evidence>
<dbReference type="RefSeq" id="WP_070173277.1">
    <property type="nucleotide sequence ID" value="NZ_CP036097.1"/>
</dbReference>
<comment type="caution">
    <text evidence="1">The sequence shown here is derived from an EMBL/GenBank/DDBJ whole genome shotgun (WGS) entry which is preliminary data.</text>
</comment>
<proteinExistence type="predicted"/>
<reference evidence="1 2" key="1">
    <citation type="submission" date="2017-09" db="EMBL/GenBank/DDBJ databases">
        <title>Large-scale bioinformatics analysis of Bacillus genomes uncovers conserved roles of natural products in bacterial physiology.</title>
        <authorList>
            <consortium name="Agbiome Team Llc"/>
            <person name="Bleich R.M."/>
            <person name="Grubbs K.J."/>
            <person name="Santa Maria K.C."/>
            <person name="Allen S.E."/>
            <person name="Farag S."/>
            <person name="Shank E.A."/>
            <person name="Bowers A."/>
        </authorList>
    </citation>
    <scope>NUCLEOTIDE SEQUENCE [LARGE SCALE GENOMIC DNA]</scope>
    <source>
        <strain evidence="1 2">AFS094862</strain>
    </source>
</reference>
<dbReference type="InterPro" id="IPR056238">
    <property type="entry name" value="YunG-like"/>
</dbReference>
<dbReference type="Proteomes" id="UP000225320">
    <property type="component" value="Unassembled WGS sequence"/>
</dbReference>
<organism evidence="1 2">
    <name type="scientific">Bacillus toyonensis</name>
    <dbReference type="NCBI Taxonomy" id="155322"/>
    <lineage>
        <taxon>Bacteria</taxon>
        <taxon>Bacillati</taxon>
        <taxon>Bacillota</taxon>
        <taxon>Bacilli</taxon>
        <taxon>Bacillales</taxon>
        <taxon>Bacillaceae</taxon>
        <taxon>Bacillus</taxon>
        <taxon>Bacillus cereus group</taxon>
    </lineage>
</organism>
<name>A0A2C5L5Z9_9BACI</name>
<dbReference type="Pfam" id="PF24585">
    <property type="entry name" value="YunG"/>
    <property type="match status" value="1"/>
</dbReference>
<dbReference type="AlphaFoldDB" id="A0A2C5L5Z9"/>
<evidence type="ECO:0000313" key="1">
    <source>
        <dbReference type="EMBL" id="PGG79882.1"/>
    </source>
</evidence>
<accession>A0A2C5L5Z9</accession>
<dbReference type="EMBL" id="NVOI01000168">
    <property type="protein sequence ID" value="PGG79882.1"/>
    <property type="molecule type" value="Genomic_DNA"/>
</dbReference>
<evidence type="ECO:0008006" key="3">
    <source>
        <dbReference type="Google" id="ProtNLM"/>
    </source>
</evidence>
<sequence length="116" mass="13560">MLFFEGENVKNILLQSWSIQSSSKWSLNNPAMGQCGVTALVINDLYGGEILKTELEEGWHFYNEINEKRYDFTESQFPSSIEYMDVPSNREEAFADTNDKQYNYLKQRVNEKITNE</sequence>